<reference evidence="2" key="1">
    <citation type="submission" date="2022-01" db="EMBL/GenBank/DDBJ databases">
        <authorList>
            <person name="King R."/>
        </authorList>
    </citation>
    <scope>NUCLEOTIDE SEQUENCE</scope>
</reference>
<dbReference type="GO" id="GO:0000049">
    <property type="term" value="F:tRNA binding"/>
    <property type="evidence" value="ECO:0007669"/>
    <property type="project" value="TreeGrafter"/>
</dbReference>
<dbReference type="AlphaFoldDB" id="A0A9N9TIX4"/>
<dbReference type="InterPro" id="IPR009080">
    <property type="entry name" value="tRNAsynth_Ia_anticodon-bd"/>
</dbReference>
<dbReference type="GO" id="GO:0106217">
    <property type="term" value="P:tRNA C3-cytosine methylation"/>
    <property type="evidence" value="ECO:0007669"/>
    <property type="project" value="TreeGrafter"/>
</dbReference>
<dbReference type="OrthoDB" id="9990834at2759"/>
<dbReference type="SUPFAM" id="SSF47323">
    <property type="entry name" value="Anticodon-binding domain of a subclass of class I aminoacyl-tRNA synthetases"/>
    <property type="match status" value="1"/>
</dbReference>
<proteinExistence type="predicted"/>
<dbReference type="GO" id="GO:0004814">
    <property type="term" value="F:arginine-tRNA ligase activity"/>
    <property type="evidence" value="ECO:0007669"/>
    <property type="project" value="InterPro"/>
</dbReference>
<keyword evidence="3" id="KW-1185">Reference proteome</keyword>
<dbReference type="SMART" id="SM00836">
    <property type="entry name" value="DALR_1"/>
    <property type="match status" value="1"/>
</dbReference>
<dbReference type="EMBL" id="OU900095">
    <property type="protein sequence ID" value="CAG9859013.1"/>
    <property type="molecule type" value="Genomic_DNA"/>
</dbReference>
<dbReference type="PANTHER" id="PTHR16043:SF1">
    <property type="entry name" value="DALR ANTICODON-BINDING DOMAIN-CONTAINING PROTEIN 3"/>
    <property type="match status" value="1"/>
</dbReference>
<dbReference type="InterPro" id="IPR008909">
    <property type="entry name" value="DALR_anticod-bd"/>
</dbReference>
<dbReference type="PANTHER" id="PTHR16043">
    <property type="entry name" value="DALRD3 PROTEIN"/>
    <property type="match status" value="1"/>
</dbReference>
<gene>
    <name evidence="2" type="ORF">PHYEVI_LOCUS5398</name>
</gene>
<accession>A0A9N9TIX4</accession>
<evidence type="ECO:0000259" key="1">
    <source>
        <dbReference type="SMART" id="SM00836"/>
    </source>
</evidence>
<evidence type="ECO:0000313" key="3">
    <source>
        <dbReference type="Proteomes" id="UP001153712"/>
    </source>
</evidence>
<organism evidence="2 3">
    <name type="scientific">Phyllotreta striolata</name>
    <name type="common">Striped flea beetle</name>
    <name type="synonym">Crioceris striolata</name>
    <dbReference type="NCBI Taxonomy" id="444603"/>
    <lineage>
        <taxon>Eukaryota</taxon>
        <taxon>Metazoa</taxon>
        <taxon>Ecdysozoa</taxon>
        <taxon>Arthropoda</taxon>
        <taxon>Hexapoda</taxon>
        <taxon>Insecta</taxon>
        <taxon>Pterygota</taxon>
        <taxon>Neoptera</taxon>
        <taxon>Endopterygota</taxon>
        <taxon>Coleoptera</taxon>
        <taxon>Polyphaga</taxon>
        <taxon>Cucujiformia</taxon>
        <taxon>Chrysomeloidea</taxon>
        <taxon>Chrysomelidae</taxon>
        <taxon>Galerucinae</taxon>
        <taxon>Alticini</taxon>
        <taxon>Phyllotreta</taxon>
    </lineage>
</organism>
<dbReference type="Proteomes" id="UP001153712">
    <property type="component" value="Chromosome 2"/>
</dbReference>
<dbReference type="Pfam" id="PF05746">
    <property type="entry name" value="DALR_1"/>
    <property type="match status" value="1"/>
</dbReference>
<feature type="domain" description="DALR anticodon binding" evidence="1">
    <location>
        <begin position="287"/>
        <end position="422"/>
    </location>
</feature>
<dbReference type="GO" id="GO:0006420">
    <property type="term" value="P:arginyl-tRNA aminoacylation"/>
    <property type="evidence" value="ECO:0007669"/>
    <property type="project" value="InterPro"/>
</dbReference>
<name>A0A9N9TIX4_PHYSR</name>
<dbReference type="Gene3D" id="1.10.730.10">
    <property type="entry name" value="Isoleucyl-tRNA Synthetase, Domain 1"/>
    <property type="match status" value="1"/>
</dbReference>
<sequence length="422" mass="49008">MPDVLEEFISNIQEFLTGPNCVQHNLIRRHTKKLNELGDVSFPLNINNWYQYIDSTAGSKSDVSSIIHYNHPHSDDEVAKRLIEDSSKWTIEVKEVIYRNNDAHVFIKRSSNLYRAVIKQVLDLNDKFGSSDLFKNNVKLKIIPDVDESNTQQLDLSTLRIILLKDIATNFIQLTTSDNTEGESLIYLVKNSIDNSKCILCGPVINEKGTKSSYTTSELYLKRSSDMRMMAQHKYGVQIKPNSSWETYFEKLGRASVTVEMLTNKPQKSIKISPHDLQSANKGPSFIFYNCARLAALFKEFNKRVERNEYPDLPKIDNMDFSLLNQPEEWELFYVYILQYPTVINSCIKDIEKEIFNPQYLISFLSNLCSVFSVYYRRVRILTNPKEHMFSIIHARIYLLKALQCVFHNSLRLLNIEPVKEM</sequence>
<evidence type="ECO:0000313" key="2">
    <source>
        <dbReference type="EMBL" id="CAG9859013.1"/>
    </source>
</evidence>
<protein>
    <recommendedName>
        <fullName evidence="1">DALR anticodon binding domain-containing protein</fullName>
    </recommendedName>
</protein>
<dbReference type="GO" id="GO:0005524">
    <property type="term" value="F:ATP binding"/>
    <property type="evidence" value="ECO:0007669"/>
    <property type="project" value="InterPro"/>
</dbReference>
<dbReference type="InterPro" id="IPR037380">
    <property type="entry name" value="DALRD3"/>
</dbReference>